<evidence type="ECO:0000313" key="3">
    <source>
        <dbReference type="Proteomes" id="UP000766550"/>
    </source>
</evidence>
<organism evidence="2 3">
    <name type="scientific">Haloarcula limicola</name>
    <dbReference type="NCBI Taxonomy" id="1429915"/>
    <lineage>
        <taxon>Archaea</taxon>
        <taxon>Methanobacteriati</taxon>
        <taxon>Methanobacteriota</taxon>
        <taxon>Stenosarchaea group</taxon>
        <taxon>Halobacteria</taxon>
        <taxon>Halobacteriales</taxon>
        <taxon>Haloarculaceae</taxon>
        <taxon>Haloarcula</taxon>
    </lineage>
</organism>
<feature type="region of interest" description="Disordered" evidence="1">
    <location>
        <begin position="19"/>
        <end position="72"/>
    </location>
</feature>
<dbReference type="InterPro" id="IPR011050">
    <property type="entry name" value="Pectin_lyase_fold/virulence"/>
</dbReference>
<dbReference type="AlphaFoldDB" id="A0A8J7Y7G6"/>
<evidence type="ECO:0008006" key="4">
    <source>
        <dbReference type="Google" id="ProtNLM"/>
    </source>
</evidence>
<dbReference type="SUPFAM" id="SSF51126">
    <property type="entry name" value="Pectin lyase-like"/>
    <property type="match status" value="1"/>
</dbReference>
<evidence type="ECO:0000313" key="2">
    <source>
        <dbReference type="EMBL" id="MBV0923088.1"/>
    </source>
</evidence>
<sequence length="474" mass="50435">MGRDWTRRELVERLGAAGLLGSLAGCPSDDPGPGPDEQTPTPRTPGPTPESETPLDVERQTEEWPPDAERYGTVVDVAEAGGDTGGSESVLPILESIDPDDTLVRFPPGEYRLDGSWRVEEFERLAIVGPEATITTDPGITGPLFGLGGDGDARDLAISGLTFDFRRADTGPRPIYAAVEDGLAVSDVTVRGEMDLDQDGMRFGVTREEGTGVVRRLRMPDGGDPRFTNTGCYVGEDHRGHVAFADCRIDGFPDNGLYASPAVGRVDVVGGVYRNSGVSNVRVSGPATVRGVTVRCDEARRSVPNMRGIRLREGSGVLVENCRVVMEKVTASDGGITCAKWLDEATIRDTHVTVAADDVPAVWAKEPDAVGADVRRHPIQLRGLTVDGSAARGAAVKVSYRDGTLIEDLCLCQSGLDRDGVHVLASADGVLRRANITVTGRPLVTRRAPLARRDVRLHSLGRIGALGGPSCGCR</sequence>
<feature type="compositionally biased region" description="Basic and acidic residues" evidence="1">
    <location>
        <begin position="56"/>
        <end position="70"/>
    </location>
</feature>
<protein>
    <recommendedName>
        <fullName evidence="4">Right-handed parallel beta-helix repeat-containing protein</fullName>
    </recommendedName>
</protein>
<dbReference type="RefSeq" id="WP_162316244.1">
    <property type="nucleotide sequence ID" value="NZ_JAHQXF010000001.1"/>
</dbReference>
<dbReference type="Gene3D" id="2.160.20.10">
    <property type="entry name" value="Single-stranded right-handed beta-helix, Pectin lyase-like"/>
    <property type="match status" value="1"/>
</dbReference>
<comment type="caution">
    <text evidence="2">The sequence shown here is derived from an EMBL/GenBank/DDBJ whole genome shotgun (WGS) entry which is preliminary data.</text>
</comment>
<reference evidence="2 3" key="1">
    <citation type="submission" date="2021-06" db="EMBL/GenBank/DDBJ databases">
        <title>New haloarchaea isolates fom saline soil.</title>
        <authorList>
            <person name="Duran-Viseras A."/>
            <person name="Sanchez-Porro C.S."/>
            <person name="Ventosa A."/>
        </authorList>
    </citation>
    <scope>NUCLEOTIDE SEQUENCE [LARGE SCALE GENOMIC DNA]</scope>
    <source>
        <strain evidence="2 3">JCM 183640</strain>
    </source>
</reference>
<dbReference type="EMBL" id="JAHQXF010000001">
    <property type="protein sequence ID" value="MBV0923088.1"/>
    <property type="molecule type" value="Genomic_DNA"/>
</dbReference>
<dbReference type="Proteomes" id="UP000766550">
    <property type="component" value="Unassembled WGS sequence"/>
</dbReference>
<dbReference type="OrthoDB" id="202667at2157"/>
<name>A0A8J7Y7G6_9EURY</name>
<accession>A0A8J7Y7G6</accession>
<dbReference type="InterPro" id="IPR012334">
    <property type="entry name" value="Pectin_lyas_fold"/>
</dbReference>
<gene>
    <name evidence="2" type="ORF">KTS45_02650</name>
</gene>
<dbReference type="PROSITE" id="PS51257">
    <property type="entry name" value="PROKAR_LIPOPROTEIN"/>
    <property type="match status" value="1"/>
</dbReference>
<proteinExistence type="predicted"/>
<evidence type="ECO:0000256" key="1">
    <source>
        <dbReference type="SAM" id="MobiDB-lite"/>
    </source>
</evidence>
<feature type="compositionally biased region" description="Low complexity" evidence="1">
    <location>
        <begin position="19"/>
        <end position="41"/>
    </location>
</feature>
<keyword evidence="3" id="KW-1185">Reference proteome</keyword>